<evidence type="ECO:0000256" key="1">
    <source>
        <dbReference type="SAM" id="Phobius"/>
    </source>
</evidence>
<dbReference type="EMBL" id="JAMZMK010010829">
    <property type="protein sequence ID" value="KAI7730192.1"/>
    <property type="molecule type" value="Genomic_DNA"/>
</dbReference>
<evidence type="ECO:0000313" key="2">
    <source>
        <dbReference type="EMBL" id="KAI7730192.1"/>
    </source>
</evidence>
<feature type="transmembrane region" description="Helical" evidence="1">
    <location>
        <begin position="19"/>
        <end position="38"/>
    </location>
</feature>
<protein>
    <submittedName>
        <fullName evidence="2">Uncharacterized protein</fullName>
    </submittedName>
</protein>
<dbReference type="AlphaFoldDB" id="A0AAD5BVE8"/>
<name>A0AAD5BVE8_AMBAR</name>
<keyword evidence="1" id="KW-1133">Transmembrane helix</keyword>
<evidence type="ECO:0000313" key="3">
    <source>
        <dbReference type="Proteomes" id="UP001206925"/>
    </source>
</evidence>
<keyword evidence="1" id="KW-0812">Transmembrane</keyword>
<keyword evidence="1" id="KW-0472">Membrane</keyword>
<accession>A0AAD5BVE8</accession>
<comment type="caution">
    <text evidence="2">The sequence shown here is derived from an EMBL/GenBank/DDBJ whole genome shotgun (WGS) entry which is preliminary data.</text>
</comment>
<sequence length="51" mass="6403">MCFSIFIYMKPLVLSSSSFYQFLCCFYSFWICCCWFRLRISNRERKEEFEL</sequence>
<dbReference type="Proteomes" id="UP001206925">
    <property type="component" value="Unassembled WGS sequence"/>
</dbReference>
<organism evidence="2 3">
    <name type="scientific">Ambrosia artemisiifolia</name>
    <name type="common">Common ragweed</name>
    <dbReference type="NCBI Taxonomy" id="4212"/>
    <lineage>
        <taxon>Eukaryota</taxon>
        <taxon>Viridiplantae</taxon>
        <taxon>Streptophyta</taxon>
        <taxon>Embryophyta</taxon>
        <taxon>Tracheophyta</taxon>
        <taxon>Spermatophyta</taxon>
        <taxon>Magnoliopsida</taxon>
        <taxon>eudicotyledons</taxon>
        <taxon>Gunneridae</taxon>
        <taxon>Pentapetalae</taxon>
        <taxon>asterids</taxon>
        <taxon>campanulids</taxon>
        <taxon>Asterales</taxon>
        <taxon>Asteraceae</taxon>
        <taxon>Asteroideae</taxon>
        <taxon>Heliantheae alliance</taxon>
        <taxon>Heliantheae</taxon>
        <taxon>Ambrosia</taxon>
    </lineage>
</organism>
<proteinExistence type="predicted"/>
<reference evidence="2" key="1">
    <citation type="submission" date="2022-06" db="EMBL/GenBank/DDBJ databases">
        <title>Uncovering the hologenomic basis of an extraordinary plant invasion.</title>
        <authorList>
            <person name="Bieker V.C."/>
            <person name="Martin M.D."/>
            <person name="Gilbert T."/>
            <person name="Hodgins K."/>
            <person name="Battlay P."/>
            <person name="Petersen B."/>
            <person name="Wilson J."/>
        </authorList>
    </citation>
    <scope>NUCLEOTIDE SEQUENCE</scope>
    <source>
        <strain evidence="2">AA19_3_7</strain>
        <tissue evidence="2">Leaf</tissue>
    </source>
</reference>
<keyword evidence="3" id="KW-1185">Reference proteome</keyword>
<gene>
    <name evidence="2" type="ORF">M8C21_032207</name>
</gene>